<dbReference type="GO" id="GO:0000270">
    <property type="term" value="P:peptidoglycan metabolic process"/>
    <property type="evidence" value="ECO:0007669"/>
    <property type="project" value="UniProtKB-UniRule"/>
</dbReference>
<comment type="function">
    <text evidence="4">Lytic transglycosylase with a strong preference for naked glycan strands that lack stem peptides.</text>
</comment>
<dbReference type="STRING" id="29422.Lbru_0719"/>
<evidence type="ECO:0000256" key="4">
    <source>
        <dbReference type="HAMAP-Rule" id="MF_02071"/>
    </source>
</evidence>
<evidence type="ECO:0000256" key="3">
    <source>
        <dbReference type="ARBA" id="ARBA00023316"/>
    </source>
</evidence>
<dbReference type="GO" id="GO:0008932">
    <property type="term" value="F:lytic endotransglycosylase activity"/>
    <property type="evidence" value="ECO:0007669"/>
    <property type="project" value="UniProtKB-UniRule"/>
</dbReference>
<comment type="similarity">
    <text evidence="4 5">Belongs to the RlpA family.</text>
</comment>
<evidence type="ECO:0000313" key="9">
    <source>
        <dbReference type="Proteomes" id="UP000054742"/>
    </source>
</evidence>
<keyword evidence="4" id="KW-0564">Palmitate</keyword>
<dbReference type="HAMAP" id="MF_02071">
    <property type="entry name" value="RlpA"/>
    <property type="match status" value="1"/>
</dbReference>
<dbReference type="InterPro" id="IPR034718">
    <property type="entry name" value="RlpA"/>
</dbReference>
<accession>A0A0W0STR9</accession>
<keyword evidence="4" id="KW-1003">Cell membrane</keyword>
<evidence type="ECO:0000259" key="7">
    <source>
        <dbReference type="PROSITE" id="PS51724"/>
    </source>
</evidence>
<dbReference type="FunFam" id="2.40.40.10:FF:000003">
    <property type="entry name" value="Endolytic peptidoglycan transglycosylase RlpA"/>
    <property type="match status" value="1"/>
</dbReference>
<keyword evidence="2 4" id="KW-0456">Lyase</keyword>
<dbReference type="Proteomes" id="UP000054742">
    <property type="component" value="Unassembled WGS sequence"/>
</dbReference>
<keyword evidence="3 4" id="KW-0961">Cell wall biogenesis/degradation</keyword>
<evidence type="ECO:0000256" key="5">
    <source>
        <dbReference type="RuleBase" id="RU003495"/>
    </source>
</evidence>
<dbReference type="InterPro" id="IPR036680">
    <property type="entry name" value="SPOR-like_sf"/>
</dbReference>
<dbReference type="GO" id="GO:0071555">
    <property type="term" value="P:cell wall organization"/>
    <property type="evidence" value="ECO:0007669"/>
    <property type="project" value="UniProtKB-KW"/>
</dbReference>
<dbReference type="EMBL" id="LNXV01000004">
    <property type="protein sequence ID" value="KTC86778.1"/>
    <property type="molecule type" value="Genomic_DNA"/>
</dbReference>
<dbReference type="PATRIC" id="fig|29422.6.peg.752"/>
<dbReference type="Gene3D" id="2.40.40.10">
    <property type="entry name" value="RlpA-like domain"/>
    <property type="match status" value="1"/>
</dbReference>
<evidence type="ECO:0000256" key="2">
    <source>
        <dbReference type="ARBA" id="ARBA00023239"/>
    </source>
</evidence>
<feature type="chain" id="PRO_5009985521" description="Endolytic peptidoglycan transglycosylase RlpA" evidence="6">
    <location>
        <begin position="19"/>
        <end position="272"/>
    </location>
</feature>
<evidence type="ECO:0000256" key="6">
    <source>
        <dbReference type="SAM" id="SignalP"/>
    </source>
</evidence>
<dbReference type="SUPFAM" id="SSF110997">
    <property type="entry name" value="Sporulation related repeat"/>
    <property type="match status" value="1"/>
</dbReference>
<evidence type="ECO:0000256" key="1">
    <source>
        <dbReference type="ARBA" id="ARBA00022729"/>
    </source>
</evidence>
<organism evidence="8 9">
    <name type="scientific">Legionella brunensis</name>
    <dbReference type="NCBI Taxonomy" id="29422"/>
    <lineage>
        <taxon>Bacteria</taxon>
        <taxon>Pseudomonadati</taxon>
        <taxon>Pseudomonadota</taxon>
        <taxon>Gammaproteobacteria</taxon>
        <taxon>Legionellales</taxon>
        <taxon>Legionellaceae</taxon>
        <taxon>Legionella</taxon>
    </lineage>
</organism>
<feature type="domain" description="SPOR" evidence="7">
    <location>
        <begin position="196"/>
        <end position="272"/>
    </location>
</feature>
<name>A0A0W0STR9_9GAMM</name>
<dbReference type="GO" id="GO:0009279">
    <property type="term" value="C:cell outer membrane"/>
    <property type="evidence" value="ECO:0007669"/>
    <property type="project" value="TreeGrafter"/>
</dbReference>
<sequence length="272" mass="29930">MKLIYLFAICLLSGCATSPISTIQNQKNSYSKTTKTSTQATSSIKSRYALKNDGAPKGPPPTSFKEVKPKLEPFSRYGNPDTYAVEGRTYEVLKNASGYKTRGVASWYGTKFHKQRTSSGDDYDMYAMTAAHKTLPLPSYVRVKNLSNGRVAIVKVNDRGPFRNDRVIDLSYAAATKLGLLPKGTAPVEIEALNIGRRVAHYYVQAGAFSSQNLANILQSKLAKLTPSPVIIEKYQQRYIVRVGPFATKQMSDSLKNKLAANGVKGSFSLLR</sequence>
<dbReference type="Pfam" id="PF03330">
    <property type="entry name" value="DPBB_1"/>
    <property type="match status" value="1"/>
</dbReference>
<dbReference type="PANTHER" id="PTHR34183:SF1">
    <property type="entry name" value="ENDOLYTIC PEPTIDOGLYCAN TRANSGLYCOSYLASE RLPA"/>
    <property type="match status" value="1"/>
</dbReference>
<dbReference type="InterPro" id="IPR007730">
    <property type="entry name" value="SPOR-like_dom"/>
</dbReference>
<dbReference type="OrthoDB" id="9779128at2"/>
<dbReference type="RefSeq" id="WP_058440798.1">
    <property type="nucleotide sequence ID" value="NZ_CAAAHU010000007.1"/>
</dbReference>
<proteinExistence type="inferred from homology"/>
<keyword evidence="9" id="KW-1185">Reference proteome</keyword>
<dbReference type="InterPro" id="IPR036908">
    <property type="entry name" value="RlpA-like_sf"/>
</dbReference>
<comment type="subcellular location">
    <subcellularLocation>
        <location evidence="4">Cell membrane</location>
        <topology evidence="4">Lipid-anchor</topology>
    </subcellularLocation>
</comment>
<comment type="caution">
    <text evidence="8">The sequence shown here is derived from an EMBL/GenBank/DDBJ whole genome shotgun (WGS) entry which is preliminary data.</text>
</comment>
<dbReference type="PROSITE" id="PS51257">
    <property type="entry name" value="PROKAR_LIPOPROTEIN"/>
    <property type="match status" value="1"/>
</dbReference>
<dbReference type="Gene3D" id="3.30.70.1070">
    <property type="entry name" value="Sporulation related repeat"/>
    <property type="match status" value="1"/>
</dbReference>
<dbReference type="Pfam" id="PF05036">
    <property type="entry name" value="SPOR"/>
    <property type="match status" value="1"/>
</dbReference>
<dbReference type="NCBIfam" id="TIGR00413">
    <property type="entry name" value="rlpA"/>
    <property type="match status" value="1"/>
</dbReference>
<keyword evidence="4" id="KW-0472">Membrane</keyword>
<dbReference type="PANTHER" id="PTHR34183">
    <property type="entry name" value="ENDOLYTIC PEPTIDOGLYCAN TRANSGLYCOSYLASE RLPA"/>
    <property type="match status" value="1"/>
</dbReference>
<gene>
    <name evidence="8" type="primary">rlpA_1</name>
    <name evidence="4" type="synonym">rlpA</name>
    <name evidence="8" type="ORF">Lbru_0719</name>
</gene>
<keyword evidence="1 6" id="KW-0732">Signal</keyword>
<dbReference type="SUPFAM" id="SSF50685">
    <property type="entry name" value="Barwin-like endoglucanases"/>
    <property type="match status" value="1"/>
</dbReference>
<keyword evidence="4 8" id="KW-0449">Lipoprotein</keyword>
<protein>
    <recommendedName>
        <fullName evidence="4">Endolytic peptidoglycan transglycosylase RlpA</fullName>
        <ecNumber evidence="4">4.2.2.-</ecNumber>
    </recommendedName>
</protein>
<dbReference type="EC" id="4.2.2.-" evidence="4"/>
<feature type="signal peptide" evidence="6">
    <location>
        <begin position="1"/>
        <end position="18"/>
    </location>
</feature>
<reference evidence="8 9" key="1">
    <citation type="submission" date="2015-11" db="EMBL/GenBank/DDBJ databases">
        <title>Genomic analysis of 38 Legionella species identifies large and diverse effector repertoires.</title>
        <authorList>
            <person name="Burstein D."/>
            <person name="Amaro F."/>
            <person name="Zusman T."/>
            <person name="Lifshitz Z."/>
            <person name="Cohen O."/>
            <person name="Gilbert J.A."/>
            <person name="Pupko T."/>
            <person name="Shuman H.A."/>
            <person name="Segal G."/>
        </authorList>
    </citation>
    <scope>NUCLEOTIDE SEQUENCE [LARGE SCALE GENOMIC DNA]</scope>
    <source>
        <strain evidence="8 9">ATCC 43878</strain>
    </source>
</reference>
<dbReference type="GO" id="GO:0042834">
    <property type="term" value="F:peptidoglycan binding"/>
    <property type="evidence" value="ECO:0007669"/>
    <property type="project" value="InterPro"/>
</dbReference>
<dbReference type="GO" id="GO:0005886">
    <property type="term" value="C:plasma membrane"/>
    <property type="evidence" value="ECO:0007669"/>
    <property type="project" value="UniProtKB-SubCell"/>
</dbReference>
<dbReference type="InterPro" id="IPR012997">
    <property type="entry name" value="RplA"/>
</dbReference>
<evidence type="ECO:0000313" key="8">
    <source>
        <dbReference type="EMBL" id="KTC86778.1"/>
    </source>
</evidence>
<dbReference type="InterPro" id="IPR009009">
    <property type="entry name" value="RlpA-like_DPBB"/>
</dbReference>
<dbReference type="AlphaFoldDB" id="A0A0W0STR9"/>
<dbReference type="PROSITE" id="PS51724">
    <property type="entry name" value="SPOR"/>
    <property type="match status" value="1"/>
</dbReference>
<dbReference type="CDD" id="cd22268">
    <property type="entry name" value="DPBB_RlpA-like"/>
    <property type="match status" value="1"/>
</dbReference>